<dbReference type="SUPFAM" id="SSF117130">
    <property type="entry name" value="CsrA-like"/>
    <property type="match status" value="1"/>
</dbReference>
<evidence type="ECO:0000313" key="1">
    <source>
        <dbReference type="EMBL" id="VAW98198.1"/>
    </source>
</evidence>
<reference evidence="1" key="1">
    <citation type="submission" date="2018-06" db="EMBL/GenBank/DDBJ databases">
        <authorList>
            <person name="Zhirakovskaya E."/>
        </authorList>
    </citation>
    <scope>NUCLEOTIDE SEQUENCE</scope>
</reference>
<dbReference type="InterPro" id="IPR003751">
    <property type="entry name" value="CsrA"/>
</dbReference>
<dbReference type="GO" id="GO:0003723">
    <property type="term" value="F:RNA binding"/>
    <property type="evidence" value="ECO:0007669"/>
    <property type="project" value="InterPro"/>
</dbReference>
<dbReference type="Pfam" id="PF02599">
    <property type="entry name" value="CsrA"/>
    <property type="match status" value="1"/>
</dbReference>
<dbReference type="EMBL" id="UOFS01000036">
    <property type="protein sequence ID" value="VAW98198.1"/>
    <property type="molecule type" value="Genomic_DNA"/>
</dbReference>
<sequence>MNYDHKITLKLGDKLKIGDETIMILSRFGTANVHFACEAPRHISILRQEVNDKKIELHLNN</sequence>
<dbReference type="GO" id="GO:0006109">
    <property type="term" value="P:regulation of carbohydrate metabolic process"/>
    <property type="evidence" value="ECO:0007669"/>
    <property type="project" value="InterPro"/>
</dbReference>
<dbReference type="AlphaFoldDB" id="A0A3B0ZXD1"/>
<proteinExistence type="predicted"/>
<organism evidence="1">
    <name type="scientific">hydrothermal vent metagenome</name>
    <dbReference type="NCBI Taxonomy" id="652676"/>
    <lineage>
        <taxon>unclassified sequences</taxon>
        <taxon>metagenomes</taxon>
        <taxon>ecological metagenomes</taxon>
    </lineage>
</organism>
<accession>A0A3B0ZXD1</accession>
<name>A0A3B0ZXD1_9ZZZZ</name>
<evidence type="ECO:0008006" key="2">
    <source>
        <dbReference type="Google" id="ProtNLM"/>
    </source>
</evidence>
<dbReference type="InterPro" id="IPR036107">
    <property type="entry name" value="CsrA_sf"/>
</dbReference>
<protein>
    <recommendedName>
        <fullName evidence="2">Carbon storage regulator</fullName>
    </recommendedName>
</protein>
<dbReference type="GO" id="GO:0006402">
    <property type="term" value="P:mRNA catabolic process"/>
    <property type="evidence" value="ECO:0007669"/>
    <property type="project" value="InterPro"/>
</dbReference>
<gene>
    <name evidence="1" type="ORF">MNBD_GAMMA22-1205</name>
</gene>
<dbReference type="Gene3D" id="2.60.40.4380">
    <property type="entry name" value="Translational regulator CsrA"/>
    <property type="match status" value="1"/>
</dbReference>